<dbReference type="AlphaFoldDB" id="A0A3R6YX06"/>
<sequence length="220" mass="25378">MASDNELRDLAKWKRRVEENKYIRENLLGQANILSYHSALDWARENHDEDIEGMLMAKRNQRTKLQQAAAGNETGIPARAATAVVVKTSQDIKEEQRQERVDQAARDRDTAFRERVDVLYNKQTVQDIKRFRHMEESESPVPMAETEWRKKKAMTWERVAVPPKPQEPASPHVDMNRIRQLIAIDGVEDGGMLDIDAMAMFAQKAKPKPASLQFYCPDFE</sequence>
<reference evidence="1 2" key="1">
    <citation type="submission" date="2018-08" db="EMBL/GenBank/DDBJ databases">
        <title>Aphanomyces genome sequencing and annotation.</title>
        <authorList>
            <person name="Minardi D."/>
            <person name="Oidtmann B."/>
            <person name="Van Der Giezen M."/>
            <person name="Studholme D.J."/>
        </authorList>
    </citation>
    <scope>NUCLEOTIDE SEQUENCE [LARGE SCALE GENOMIC DNA]</scope>
    <source>
        <strain evidence="1 2">NJM0002</strain>
    </source>
</reference>
<dbReference type="EMBL" id="QUSY01000633">
    <property type="protein sequence ID" value="RHY28161.1"/>
    <property type="molecule type" value="Genomic_DNA"/>
</dbReference>
<dbReference type="VEuPathDB" id="FungiDB:H310_08953"/>
<keyword evidence="2" id="KW-1185">Reference proteome</keyword>
<evidence type="ECO:0000313" key="2">
    <source>
        <dbReference type="Proteomes" id="UP000285060"/>
    </source>
</evidence>
<organism evidence="1 2">
    <name type="scientific">Aphanomyces invadans</name>
    <dbReference type="NCBI Taxonomy" id="157072"/>
    <lineage>
        <taxon>Eukaryota</taxon>
        <taxon>Sar</taxon>
        <taxon>Stramenopiles</taxon>
        <taxon>Oomycota</taxon>
        <taxon>Saprolegniomycetes</taxon>
        <taxon>Saprolegniales</taxon>
        <taxon>Verrucalvaceae</taxon>
        <taxon>Aphanomyces</taxon>
    </lineage>
</organism>
<dbReference type="Proteomes" id="UP000285060">
    <property type="component" value="Unassembled WGS sequence"/>
</dbReference>
<gene>
    <name evidence="1" type="ORF">DYB32_006183</name>
</gene>
<protein>
    <submittedName>
        <fullName evidence="1">Uncharacterized protein</fullName>
    </submittedName>
</protein>
<name>A0A3R6YX06_9STRA</name>
<accession>A0A3R6YX06</accession>
<comment type="caution">
    <text evidence="1">The sequence shown here is derived from an EMBL/GenBank/DDBJ whole genome shotgun (WGS) entry which is preliminary data.</text>
</comment>
<proteinExistence type="predicted"/>
<evidence type="ECO:0000313" key="1">
    <source>
        <dbReference type="EMBL" id="RHY28161.1"/>
    </source>
</evidence>